<evidence type="ECO:0000256" key="4">
    <source>
        <dbReference type="SAM" id="MobiDB-lite"/>
    </source>
</evidence>
<dbReference type="STRING" id="1802312.A3C06_04645"/>
<dbReference type="InterPro" id="IPR058636">
    <property type="entry name" value="Beta-barrel_YknX"/>
</dbReference>
<dbReference type="SUPFAM" id="SSF111369">
    <property type="entry name" value="HlyD-like secretion proteins"/>
    <property type="match status" value="1"/>
</dbReference>
<evidence type="ECO:0000259" key="7">
    <source>
        <dbReference type="Pfam" id="PF25990"/>
    </source>
</evidence>
<dbReference type="InterPro" id="IPR058625">
    <property type="entry name" value="MdtA-like_BSH"/>
</dbReference>
<dbReference type="Gene3D" id="6.20.50.140">
    <property type="match status" value="1"/>
</dbReference>
<dbReference type="Gene3D" id="2.40.50.100">
    <property type="match status" value="1"/>
</dbReference>
<dbReference type="AlphaFoldDB" id="A0A1G2MQW5"/>
<feature type="domain" description="YknX-like beta-barrel" evidence="7">
    <location>
        <begin position="410"/>
        <end position="481"/>
    </location>
</feature>
<dbReference type="InterPro" id="IPR050465">
    <property type="entry name" value="UPF0194_transport"/>
</dbReference>
<organism evidence="8 9">
    <name type="scientific">Candidatus Taylorbacteria bacterium RIFCSPHIGHO2_02_FULL_46_13</name>
    <dbReference type="NCBI Taxonomy" id="1802312"/>
    <lineage>
        <taxon>Bacteria</taxon>
        <taxon>Candidatus Tayloriibacteriota</taxon>
    </lineage>
</organism>
<protein>
    <submittedName>
        <fullName evidence="8">Uncharacterized protein</fullName>
    </submittedName>
</protein>
<comment type="caution">
    <text evidence="8">The sequence shown here is derived from an EMBL/GenBank/DDBJ whole genome shotgun (WGS) entry which is preliminary data.</text>
</comment>
<name>A0A1G2MQW5_9BACT</name>
<keyword evidence="5" id="KW-0812">Transmembrane</keyword>
<accession>A0A1G2MQW5</accession>
<dbReference type="Pfam" id="PF25990">
    <property type="entry name" value="Beta-barrel_YknX"/>
    <property type="match status" value="1"/>
</dbReference>
<feature type="transmembrane region" description="Helical" evidence="5">
    <location>
        <begin position="21"/>
        <end position="39"/>
    </location>
</feature>
<feature type="region of interest" description="Disordered" evidence="4">
    <location>
        <begin position="563"/>
        <end position="587"/>
    </location>
</feature>
<reference evidence="8 9" key="1">
    <citation type="journal article" date="2016" name="Nat. Commun.">
        <title>Thousands of microbial genomes shed light on interconnected biogeochemical processes in an aquifer system.</title>
        <authorList>
            <person name="Anantharaman K."/>
            <person name="Brown C.T."/>
            <person name="Hug L.A."/>
            <person name="Sharon I."/>
            <person name="Castelle C.J."/>
            <person name="Probst A.J."/>
            <person name="Thomas B.C."/>
            <person name="Singh A."/>
            <person name="Wilkins M.J."/>
            <person name="Karaoz U."/>
            <person name="Brodie E.L."/>
            <person name="Williams K.H."/>
            <person name="Hubbard S.S."/>
            <person name="Banfield J.F."/>
        </authorList>
    </citation>
    <scope>NUCLEOTIDE SEQUENCE [LARGE SCALE GENOMIC DNA]</scope>
</reference>
<keyword evidence="2 3" id="KW-0175">Coiled coil</keyword>
<sequence>MKNLLTHAIVRKISNFTKRHKIIGVVITIMLVAGGYWTYSIFVSPDSETRFVLGAVKKGTIIASVGASGQVTTLDQIDIKPKAAGDITWVGIKAGDVVRAGQALASIDSTGAKQDIADAEASLTEAKLQYQKDSAQAPIDYEKSIEALEDAKANLKTIYNDTYNTLSNAYLDLPGAVTGMQNVLFGYDLSKSQWNIDVFRNNVSDSDSAVRTFADVAERDYKTARAKYEKAILDYKILTRYSESGDLEKLLSSSLDTTTAIAQALQSDLNFLDAVVDDATTHNQTVSSTITTMRTNVRGYLLTTNSNLSALLNQQKSLDSAKKSIRDNERSIEIYKIGNSSGDNPISLQSSAQSIVNQERNLQELKDDLAHYTITAPFAGTIAALSLKRFDTVSTGSTVATLITNQKIAQLSLNEVDATKINLGDKATLTFDAIEELTLTGEVVEIDAVGTVSQGVVSYKVKIGFDSQDERIKSGMTVNASVQTDVRQDVLVISSSGVKTLNGISYVQVFNPALPETGGNQGVVSNIAPQQVEVTIGISDDTNVEILSGLEEGQQIVTRTVTGSATSNTTPATNARSGGFGGTGIRF</sequence>
<feature type="domain" description="Multidrug resistance protein MdtA-like barrel-sandwich hybrid" evidence="6">
    <location>
        <begin position="76"/>
        <end position="403"/>
    </location>
</feature>
<evidence type="ECO:0000256" key="3">
    <source>
        <dbReference type="SAM" id="Coils"/>
    </source>
</evidence>
<dbReference type="Gene3D" id="2.40.30.170">
    <property type="match status" value="1"/>
</dbReference>
<comment type="subcellular location">
    <subcellularLocation>
        <location evidence="1">Cell envelope</location>
    </subcellularLocation>
</comment>
<dbReference type="EMBL" id="MHRQ01000024">
    <property type="protein sequence ID" value="OHA26248.1"/>
    <property type="molecule type" value="Genomic_DNA"/>
</dbReference>
<dbReference type="PANTHER" id="PTHR32347:SF23">
    <property type="entry name" value="BLL5650 PROTEIN"/>
    <property type="match status" value="1"/>
</dbReference>
<keyword evidence="5" id="KW-0472">Membrane</keyword>
<feature type="coiled-coil region" evidence="3">
    <location>
        <begin position="348"/>
        <end position="375"/>
    </location>
</feature>
<proteinExistence type="predicted"/>
<feature type="compositionally biased region" description="Low complexity" evidence="4">
    <location>
        <begin position="563"/>
        <end position="577"/>
    </location>
</feature>
<evidence type="ECO:0000313" key="9">
    <source>
        <dbReference type="Proteomes" id="UP000177565"/>
    </source>
</evidence>
<dbReference type="Gene3D" id="1.10.287.470">
    <property type="entry name" value="Helix hairpin bin"/>
    <property type="match status" value="1"/>
</dbReference>
<dbReference type="GO" id="GO:0030313">
    <property type="term" value="C:cell envelope"/>
    <property type="evidence" value="ECO:0007669"/>
    <property type="project" value="UniProtKB-SubCell"/>
</dbReference>
<evidence type="ECO:0000256" key="1">
    <source>
        <dbReference type="ARBA" id="ARBA00004196"/>
    </source>
</evidence>
<dbReference type="Pfam" id="PF25917">
    <property type="entry name" value="BSH_RND"/>
    <property type="match status" value="1"/>
</dbReference>
<feature type="compositionally biased region" description="Gly residues" evidence="4">
    <location>
        <begin position="578"/>
        <end position="587"/>
    </location>
</feature>
<gene>
    <name evidence="8" type="ORF">A3C06_04645</name>
</gene>
<evidence type="ECO:0000256" key="5">
    <source>
        <dbReference type="SAM" id="Phobius"/>
    </source>
</evidence>
<dbReference type="PANTHER" id="PTHR32347">
    <property type="entry name" value="EFFLUX SYSTEM COMPONENT YKNX-RELATED"/>
    <property type="match status" value="1"/>
</dbReference>
<evidence type="ECO:0000313" key="8">
    <source>
        <dbReference type="EMBL" id="OHA26248.1"/>
    </source>
</evidence>
<evidence type="ECO:0000259" key="6">
    <source>
        <dbReference type="Pfam" id="PF25917"/>
    </source>
</evidence>
<dbReference type="Proteomes" id="UP000177565">
    <property type="component" value="Unassembled WGS sequence"/>
</dbReference>
<keyword evidence="5" id="KW-1133">Transmembrane helix</keyword>
<evidence type="ECO:0000256" key="2">
    <source>
        <dbReference type="ARBA" id="ARBA00023054"/>
    </source>
</evidence>